<dbReference type="STRING" id="762982.HMPREF9442_00133"/>
<proteinExistence type="predicted"/>
<evidence type="ECO:0000313" key="2">
    <source>
        <dbReference type="Proteomes" id="UP000005546"/>
    </source>
</evidence>
<sequence length="41" mass="4809">MNLLRKEACGQEPPNFSPPYFFLLITLFLSDNSFSLHRHNI</sequence>
<organism evidence="1 2">
    <name type="scientific">Paraprevotella xylaniphila YIT 11841</name>
    <dbReference type="NCBI Taxonomy" id="762982"/>
    <lineage>
        <taxon>Bacteria</taxon>
        <taxon>Pseudomonadati</taxon>
        <taxon>Bacteroidota</taxon>
        <taxon>Bacteroidia</taxon>
        <taxon>Bacteroidales</taxon>
        <taxon>Prevotellaceae</taxon>
        <taxon>Paraprevotella</taxon>
    </lineage>
</organism>
<comment type="caution">
    <text evidence="1">The sequence shown here is derived from an EMBL/GenBank/DDBJ whole genome shotgun (WGS) entry which is preliminary data.</text>
</comment>
<protein>
    <submittedName>
        <fullName evidence="1">Uncharacterized protein</fullName>
    </submittedName>
</protein>
<dbReference type="AlphaFoldDB" id="F3QPP6"/>
<reference evidence="1 2" key="1">
    <citation type="submission" date="2011-02" db="EMBL/GenBank/DDBJ databases">
        <authorList>
            <person name="Weinstock G."/>
            <person name="Sodergren E."/>
            <person name="Clifton S."/>
            <person name="Fulton L."/>
            <person name="Fulton B."/>
            <person name="Courtney L."/>
            <person name="Fronick C."/>
            <person name="Harrison M."/>
            <person name="Strong C."/>
            <person name="Farmer C."/>
            <person name="Delahaunty K."/>
            <person name="Markovic C."/>
            <person name="Hall O."/>
            <person name="Minx P."/>
            <person name="Tomlinson C."/>
            <person name="Mitreva M."/>
            <person name="Hou S."/>
            <person name="Chen J."/>
            <person name="Wollam A."/>
            <person name="Pepin K.H."/>
            <person name="Johnson M."/>
            <person name="Bhonagiri V."/>
            <person name="Zhang X."/>
            <person name="Suruliraj S."/>
            <person name="Warren W."/>
            <person name="Chinwalla A."/>
            <person name="Mardis E.R."/>
            <person name="Wilson R.K."/>
        </authorList>
    </citation>
    <scope>NUCLEOTIDE SEQUENCE [LARGE SCALE GENOMIC DNA]</scope>
    <source>
        <strain evidence="1 2">YIT 11841</strain>
    </source>
</reference>
<accession>F3QPP6</accession>
<evidence type="ECO:0000313" key="1">
    <source>
        <dbReference type="EMBL" id="EGG58011.1"/>
    </source>
</evidence>
<keyword evidence="2" id="KW-1185">Reference proteome</keyword>
<dbReference type="EMBL" id="AFBR01000003">
    <property type="protein sequence ID" value="EGG58011.1"/>
    <property type="molecule type" value="Genomic_DNA"/>
</dbReference>
<dbReference type="Proteomes" id="UP000005546">
    <property type="component" value="Unassembled WGS sequence"/>
</dbReference>
<dbReference type="HOGENOM" id="CLU_3274072_0_0_10"/>
<gene>
    <name evidence="1" type="ORF">HMPREF9442_00133</name>
</gene>
<name>F3QPP6_9BACT</name>